<dbReference type="Pfam" id="PF00030">
    <property type="entry name" value="Crystall"/>
    <property type="match status" value="2"/>
</dbReference>
<dbReference type="InterPro" id="IPR050252">
    <property type="entry name" value="Beta/Gamma-Crystallin"/>
</dbReference>
<protein>
    <recommendedName>
        <fullName evidence="5">Beta/gamma crystallin 'Greek key' domain-containing protein</fullName>
    </recommendedName>
</protein>
<dbReference type="InParanoid" id="G3P1K6"/>
<comment type="function">
    <text evidence="1">Crystallins are the dominant structural components of the vertebrate eye lens.</text>
</comment>
<evidence type="ECO:0000256" key="4">
    <source>
        <dbReference type="ARBA" id="ARBA00022737"/>
    </source>
</evidence>
<keyword evidence="4" id="KW-0677">Repeat</keyword>
<dbReference type="PANTHER" id="PTHR11818:SF139">
    <property type="entry name" value="CRYSTALLIN, GAMMA M1-RELATED"/>
    <property type="match status" value="1"/>
</dbReference>
<feature type="domain" description="Beta/gamma crystallin 'Greek key'" evidence="5">
    <location>
        <begin position="2"/>
        <end position="40"/>
    </location>
</feature>
<evidence type="ECO:0000256" key="3">
    <source>
        <dbReference type="ARBA" id="ARBA00022613"/>
    </source>
</evidence>
<evidence type="ECO:0000313" key="6">
    <source>
        <dbReference type="Ensembl" id="ENSGACP00000011479.1"/>
    </source>
</evidence>
<dbReference type="InterPro" id="IPR011024">
    <property type="entry name" value="G_crystallin-like"/>
</dbReference>
<evidence type="ECO:0000259" key="5">
    <source>
        <dbReference type="PROSITE" id="PS50915"/>
    </source>
</evidence>
<evidence type="ECO:0000256" key="2">
    <source>
        <dbReference type="ARBA" id="ARBA00009646"/>
    </source>
</evidence>
<proteinExistence type="inferred from homology"/>
<accession>G3P1K6</accession>
<name>G3P1K6_GASAC</name>
<dbReference type="FunFam" id="2.60.20.10:FF:000003">
    <property type="entry name" value="Crystallin gamma S"/>
    <property type="match status" value="1"/>
</dbReference>
<dbReference type="GO" id="GO:0005212">
    <property type="term" value="F:structural constituent of eye lens"/>
    <property type="evidence" value="ECO:0007669"/>
    <property type="project" value="UniProtKB-KW"/>
</dbReference>
<sequence length="173" mass="20635">LFQIIFYEEKNFQGRSYECMSDCSDMSSYLSRCHSCRVESGCFMVYDRPNYMGSQYFMRRGEYSDYVSLGAGESTRSWYSFPQPGGSHRMKIYERENFGGQSHELMDDCDNIQDRYRMNECQSCHVMDGHWLMYEQPQFRGKMMYMRPGEYRSFRDMGMSGMRFSSVRRVTDS</sequence>
<comment type="similarity">
    <text evidence="2">Belongs to the beta/gamma-crystallin family.</text>
</comment>
<dbReference type="AlphaFoldDB" id="G3P1K6"/>
<dbReference type="SMART" id="SM00247">
    <property type="entry name" value="XTALbg"/>
    <property type="match status" value="2"/>
</dbReference>
<dbReference type="PROSITE" id="PS50915">
    <property type="entry name" value="CRYSTALLIN_BETA_GAMMA"/>
    <property type="match status" value="2"/>
</dbReference>
<dbReference type="Gene3D" id="2.60.20.10">
    <property type="entry name" value="Crystallins"/>
    <property type="match status" value="2"/>
</dbReference>
<dbReference type="GO" id="GO:0002088">
    <property type="term" value="P:lens development in camera-type eye"/>
    <property type="evidence" value="ECO:0007669"/>
    <property type="project" value="TreeGrafter"/>
</dbReference>
<dbReference type="Ensembl" id="ENSGACT00000011502.1">
    <property type="protein sequence ID" value="ENSGACP00000011479.1"/>
    <property type="gene ID" value="ENSGACG00000008698.1"/>
</dbReference>
<organism evidence="6">
    <name type="scientific">Gasterosteus aculeatus</name>
    <name type="common">Three-spined stickleback</name>
    <dbReference type="NCBI Taxonomy" id="69293"/>
    <lineage>
        <taxon>Eukaryota</taxon>
        <taxon>Metazoa</taxon>
        <taxon>Chordata</taxon>
        <taxon>Craniata</taxon>
        <taxon>Vertebrata</taxon>
        <taxon>Euteleostomi</taxon>
        <taxon>Actinopterygii</taxon>
        <taxon>Neopterygii</taxon>
        <taxon>Teleostei</taxon>
        <taxon>Neoteleostei</taxon>
        <taxon>Acanthomorphata</taxon>
        <taxon>Eupercaria</taxon>
        <taxon>Perciformes</taxon>
        <taxon>Cottioidei</taxon>
        <taxon>Gasterosteales</taxon>
        <taxon>Gasterosteidae</taxon>
        <taxon>Gasterosteus</taxon>
    </lineage>
</organism>
<dbReference type="PRINTS" id="PR01367">
    <property type="entry name" value="BGCRYSTALLIN"/>
</dbReference>
<dbReference type="GO" id="GO:0007601">
    <property type="term" value="P:visual perception"/>
    <property type="evidence" value="ECO:0007669"/>
    <property type="project" value="TreeGrafter"/>
</dbReference>
<keyword evidence="3" id="KW-0273">Eye lens protein</keyword>
<dbReference type="SUPFAM" id="SSF49695">
    <property type="entry name" value="gamma-Crystallin-like"/>
    <property type="match status" value="1"/>
</dbReference>
<reference evidence="6" key="2">
    <citation type="submission" date="2024-04" db="UniProtKB">
        <authorList>
            <consortium name="Ensembl"/>
        </authorList>
    </citation>
    <scope>IDENTIFICATION</scope>
</reference>
<dbReference type="PANTHER" id="PTHR11818">
    <property type="entry name" value="BETA/GAMMA CRYSTALLIN"/>
    <property type="match status" value="1"/>
</dbReference>
<feature type="domain" description="Beta/gamma crystallin 'Greek key'" evidence="5">
    <location>
        <begin position="129"/>
        <end position="171"/>
    </location>
</feature>
<evidence type="ECO:0000256" key="1">
    <source>
        <dbReference type="ARBA" id="ARBA00003689"/>
    </source>
</evidence>
<reference evidence="6" key="1">
    <citation type="submission" date="2006-01" db="EMBL/GenBank/DDBJ databases">
        <authorList>
            <person name="Lindblad-Toh K."/>
            <person name="Mauceli E."/>
            <person name="Grabherr M."/>
            <person name="Chang J.L."/>
            <person name="Lander E.S."/>
        </authorList>
    </citation>
    <scope>NUCLEOTIDE SEQUENCE [LARGE SCALE GENOMIC DNA]</scope>
</reference>
<dbReference type="FunFam" id="2.60.20.10:FF:000001">
    <property type="entry name" value="Crystallin gamma S"/>
    <property type="match status" value="1"/>
</dbReference>
<dbReference type="InterPro" id="IPR001064">
    <property type="entry name" value="Beta/gamma_crystallin"/>
</dbReference>